<gene>
    <name evidence="2" type="ORF">IWX90DRAFT_299342</name>
</gene>
<feature type="compositionally biased region" description="Basic and acidic residues" evidence="1">
    <location>
        <begin position="128"/>
        <end position="167"/>
    </location>
</feature>
<dbReference type="Proteomes" id="UP001456524">
    <property type="component" value="Unassembled WGS sequence"/>
</dbReference>
<proteinExistence type="predicted"/>
<comment type="caution">
    <text evidence="2">The sequence shown here is derived from an EMBL/GenBank/DDBJ whole genome shotgun (WGS) entry which is preliminary data.</text>
</comment>
<organism evidence="2 3">
    <name type="scientific">Phyllosticta citrichinensis</name>
    <dbReference type="NCBI Taxonomy" id="1130410"/>
    <lineage>
        <taxon>Eukaryota</taxon>
        <taxon>Fungi</taxon>
        <taxon>Dikarya</taxon>
        <taxon>Ascomycota</taxon>
        <taxon>Pezizomycotina</taxon>
        <taxon>Dothideomycetes</taxon>
        <taxon>Dothideomycetes incertae sedis</taxon>
        <taxon>Botryosphaeriales</taxon>
        <taxon>Phyllostictaceae</taxon>
        <taxon>Phyllosticta</taxon>
    </lineage>
</organism>
<evidence type="ECO:0000256" key="1">
    <source>
        <dbReference type="SAM" id="MobiDB-lite"/>
    </source>
</evidence>
<accession>A0ABR1XKN9</accession>
<protein>
    <submittedName>
        <fullName evidence="2">Uncharacterized protein</fullName>
    </submittedName>
</protein>
<reference evidence="2 3" key="1">
    <citation type="journal article" date="2022" name="G3 (Bethesda)">
        <title>Enemy or ally: a genomic approach to elucidate the lifestyle of Phyllosticta citrichinaensis.</title>
        <authorList>
            <person name="Buijs V.A."/>
            <person name="Groenewald J.Z."/>
            <person name="Haridas S."/>
            <person name="LaButti K.M."/>
            <person name="Lipzen A."/>
            <person name="Martin F.M."/>
            <person name="Barry K."/>
            <person name="Grigoriev I.V."/>
            <person name="Crous P.W."/>
            <person name="Seidl M.F."/>
        </authorList>
    </citation>
    <scope>NUCLEOTIDE SEQUENCE [LARGE SCALE GENOMIC DNA]</scope>
    <source>
        <strain evidence="2 3">CBS 129764</strain>
    </source>
</reference>
<keyword evidence="3" id="KW-1185">Reference proteome</keyword>
<name>A0ABR1XKN9_9PEZI</name>
<feature type="region of interest" description="Disordered" evidence="1">
    <location>
        <begin position="244"/>
        <end position="359"/>
    </location>
</feature>
<evidence type="ECO:0000313" key="3">
    <source>
        <dbReference type="Proteomes" id="UP001456524"/>
    </source>
</evidence>
<sequence length="681" mass="78602">MLLKRPIRPSRLPVARLPRTCGRRFLRSSPATFAGKPPRDWMKQFAEENKRRFKESRWSKEDREEVIFATRRPLEPLNHESRLDTPKQIAEGGNKLSLHEMTLNELVEVSALVQKRIERLSQPSSGESTREEAKRFTEEYFEGRDEESRGSQEMRKEKMERDPDRRRTWTIPNEDSNVQEEDNVKAAEKTAEPRGTQKMLAEMTDWSPKRPRSRSVYNEDFNQQGEDLFKAAEKRVEEMLARVKLPSPATRPLFESECAPRQGPGHDELASRLSGSRIHSQREVPNETPLSSTRHQNATSPESVTPQALKTHDQHSHPLGSSPATFESGSTEGKLSSPETSAQERPSSMNGGQHLPEGTYLRFERPILDRERTEKATEWLKDMLRKAGKLDEAPPRSQHWSIPQNFEPPQKIEPLVFSRAEEAWVKSEIAMSLDSNQHKLKFGDVLPVVQWNLRMFGPSQYIPARSTAAMDLLGEIFGWKPTSMAVTLHEVNPQTLQSIMSHPWVRRNFLVGFDDKSYIFNDRFPAEVGLDDLPSVLLVTADLRTDNWISRRLGQSHRVLSVDLPIQGQHEQQDRRDLLRLCAARLERVVLGNRWTAYDQDRENERKTKMENDINDFMTTGHSPEDNVVSTVMARDLTFRHLDGSRSRQYRHKYRWWNNGAMKTREARVVDFWSTANSNTG</sequence>
<dbReference type="EMBL" id="JBBWUH010000008">
    <property type="protein sequence ID" value="KAK8159383.1"/>
    <property type="molecule type" value="Genomic_DNA"/>
</dbReference>
<feature type="compositionally biased region" description="Basic and acidic residues" evidence="1">
    <location>
        <begin position="182"/>
        <end position="192"/>
    </location>
</feature>
<feature type="compositionally biased region" description="Polar residues" evidence="1">
    <location>
        <begin position="288"/>
        <end position="308"/>
    </location>
</feature>
<feature type="compositionally biased region" description="Polar residues" evidence="1">
    <location>
        <begin position="322"/>
        <end position="351"/>
    </location>
</feature>
<feature type="region of interest" description="Disordered" evidence="1">
    <location>
        <begin position="120"/>
        <end position="222"/>
    </location>
</feature>
<evidence type="ECO:0000313" key="2">
    <source>
        <dbReference type="EMBL" id="KAK8159383.1"/>
    </source>
</evidence>